<feature type="chain" id="PRO_5010164934" evidence="1">
    <location>
        <begin position="19"/>
        <end position="196"/>
    </location>
</feature>
<sequence>MQLLSILSALSLTPGVLSSSSTVYKGLVARDGSRGNDTITGLGARKQAVLDAGGNTRDLAIAMLETIVRCRFLTIIPTGDGKTGDSTNFGIFKQNWYMLRHSASDFLGQTVDQVDNGAILNSNLGKDVKARHEGEEKYGYETWFAGHRNGESGVQNPGTDDIKAYIDAVAWIQEQIESDKKYQSDDTRFWVDVHAI</sequence>
<dbReference type="eggNOG" id="ENOG502S0V9">
    <property type="taxonomic scope" value="Eukaryota"/>
</dbReference>
<keyword evidence="3" id="KW-1185">Reference proteome</keyword>
<reference evidence="3" key="1">
    <citation type="journal article" date="2005" name="Nature">
        <title>Sequencing of Aspergillus nidulans and comparative analysis with A. fumigatus and A. oryzae.</title>
        <authorList>
            <person name="Galagan J.E."/>
            <person name="Calvo S.E."/>
            <person name="Cuomo C."/>
            <person name="Ma L.J."/>
            <person name="Wortman J.R."/>
            <person name="Batzoglou S."/>
            <person name="Lee S.I."/>
            <person name="Basturkmen M."/>
            <person name="Spevak C.C."/>
            <person name="Clutterbuck J."/>
            <person name="Kapitonov V."/>
            <person name="Jurka J."/>
            <person name="Scazzocchio C."/>
            <person name="Farman M."/>
            <person name="Butler J."/>
            <person name="Purcell S."/>
            <person name="Harris S."/>
            <person name="Braus G.H."/>
            <person name="Draht O."/>
            <person name="Busch S."/>
            <person name="D'Enfert C."/>
            <person name="Bouchier C."/>
            <person name="Goldman G.H."/>
            <person name="Bell-Pedersen D."/>
            <person name="Griffiths-Jones S."/>
            <person name="Doonan J.H."/>
            <person name="Yu J."/>
            <person name="Vienken K."/>
            <person name="Pain A."/>
            <person name="Freitag M."/>
            <person name="Selker E.U."/>
            <person name="Archer D.B."/>
            <person name="Penalva M.A."/>
            <person name="Oakley B.R."/>
            <person name="Momany M."/>
            <person name="Tanaka T."/>
            <person name="Kumagai T."/>
            <person name="Asai K."/>
            <person name="Machida M."/>
            <person name="Nierman W.C."/>
            <person name="Denning D.W."/>
            <person name="Caddick M."/>
            <person name="Hynes M."/>
            <person name="Paoletti M."/>
            <person name="Fischer R."/>
            <person name="Miller B."/>
            <person name="Dyer P."/>
            <person name="Sachs M.S."/>
            <person name="Osmani S.A."/>
            <person name="Birren B.W."/>
        </authorList>
    </citation>
    <scope>NUCLEOTIDE SEQUENCE [LARGE SCALE GENOMIC DNA]</scope>
    <source>
        <strain evidence="3">FGSC A4 / ATCC 38163 / CBS 112.46 / NRRL 194 / M139</strain>
    </source>
</reference>
<dbReference type="InParanoid" id="Q5AXM9"/>
<dbReference type="KEGG" id="ani:ANIA_06951"/>
<dbReference type="HOGENOM" id="CLU_127752_0_0_1"/>
<dbReference type="GeneID" id="2870413"/>
<evidence type="ECO:0000313" key="3">
    <source>
        <dbReference type="Proteomes" id="UP000000560"/>
    </source>
</evidence>
<evidence type="ECO:0000256" key="1">
    <source>
        <dbReference type="SAM" id="SignalP"/>
    </source>
</evidence>
<dbReference type="Pfam" id="PF21087">
    <property type="entry name" value="Glyco_hydro_134"/>
    <property type="match status" value="1"/>
</dbReference>
<dbReference type="OrthoDB" id="2888121at2759"/>
<dbReference type="OMA" id="QNWYMLR"/>
<dbReference type="Proteomes" id="UP000000560">
    <property type="component" value="Chromosome I"/>
</dbReference>
<evidence type="ECO:0000313" key="2">
    <source>
        <dbReference type="EMBL" id="CBF71809.1"/>
    </source>
</evidence>
<dbReference type="RefSeq" id="XP_664555.1">
    <property type="nucleotide sequence ID" value="XM_659463.1"/>
</dbReference>
<keyword evidence="1" id="KW-0732">Signal</keyword>
<dbReference type="SMR" id="Q5AXM9"/>
<proteinExistence type="predicted"/>
<dbReference type="AlphaFoldDB" id="Q5AXM9"/>
<dbReference type="EMBL" id="BN001301">
    <property type="protein sequence ID" value="CBF71809.1"/>
    <property type="molecule type" value="Genomic_DNA"/>
</dbReference>
<name>Q5AXM9_EMENI</name>
<accession>Q5AXM9</accession>
<reference evidence="3" key="2">
    <citation type="journal article" date="2009" name="Fungal Genet. Biol.">
        <title>The 2008 update of the Aspergillus nidulans genome annotation: a community effort.</title>
        <authorList>
            <person name="Wortman J.R."/>
            <person name="Gilsenan J.M."/>
            <person name="Joardar V."/>
            <person name="Deegan J."/>
            <person name="Clutterbuck J."/>
            <person name="Andersen M.R."/>
            <person name="Archer D."/>
            <person name="Bencina M."/>
            <person name="Braus G."/>
            <person name="Coutinho P."/>
            <person name="von Dohren H."/>
            <person name="Doonan J."/>
            <person name="Driessen A.J."/>
            <person name="Durek P."/>
            <person name="Espeso E."/>
            <person name="Fekete E."/>
            <person name="Flipphi M."/>
            <person name="Estrada C.G."/>
            <person name="Geysens S."/>
            <person name="Goldman G."/>
            <person name="de Groot P.W."/>
            <person name="Hansen K."/>
            <person name="Harris S.D."/>
            <person name="Heinekamp T."/>
            <person name="Helmstaedt K."/>
            <person name="Henrissat B."/>
            <person name="Hofmann G."/>
            <person name="Homan T."/>
            <person name="Horio T."/>
            <person name="Horiuchi H."/>
            <person name="James S."/>
            <person name="Jones M."/>
            <person name="Karaffa L."/>
            <person name="Karanyi Z."/>
            <person name="Kato M."/>
            <person name="Keller N."/>
            <person name="Kelly D.E."/>
            <person name="Kiel J.A."/>
            <person name="Kim J.M."/>
            <person name="van der Klei I.J."/>
            <person name="Klis F.M."/>
            <person name="Kovalchuk A."/>
            <person name="Krasevec N."/>
            <person name="Kubicek C.P."/>
            <person name="Liu B."/>
            <person name="Maccabe A."/>
            <person name="Meyer V."/>
            <person name="Mirabito P."/>
            <person name="Miskei M."/>
            <person name="Mos M."/>
            <person name="Mullins J."/>
            <person name="Nelson D.R."/>
            <person name="Nielsen J."/>
            <person name="Oakley B.R."/>
            <person name="Osmani S.A."/>
            <person name="Pakula T."/>
            <person name="Paszewski A."/>
            <person name="Paulsen I."/>
            <person name="Pilsyk S."/>
            <person name="Pocsi I."/>
            <person name="Punt P.J."/>
            <person name="Ram A.F."/>
            <person name="Ren Q."/>
            <person name="Robellet X."/>
            <person name="Robson G."/>
            <person name="Seiboth B."/>
            <person name="van Solingen P."/>
            <person name="Specht T."/>
            <person name="Sun J."/>
            <person name="Taheri-Talesh N."/>
            <person name="Takeshita N."/>
            <person name="Ussery D."/>
            <person name="vanKuyk P.A."/>
            <person name="Visser H."/>
            <person name="van de Vondervoort P.J."/>
            <person name="de Vries R.P."/>
            <person name="Walton J."/>
            <person name="Xiang X."/>
            <person name="Xiong Y."/>
            <person name="Zeng A.P."/>
            <person name="Brandt B.W."/>
            <person name="Cornell M.J."/>
            <person name="van den Hondel C.A."/>
            <person name="Visser J."/>
            <person name="Oliver S.G."/>
            <person name="Turner G."/>
        </authorList>
    </citation>
    <scope>GENOME REANNOTATION</scope>
    <source>
        <strain evidence="3">FGSC A4 / ATCC 38163 / CBS 112.46 / NRRL 194 / M139</strain>
    </source>
</reference>
<feature type="signal peptide" evidence="1">
    <location>
        <begin position="1"/>
        <end position="18"/>
    </location>
</feature>
<gene>
    <name evidence="2" type="ORF">ANIA_06951</name>
</gene>
<accession>C8V385</accession>
<dbReference type="InterPro" id="IPR049168">
    <property type="entry name" value="Glyco_hydro_134"/>
</dbReference>
<protein>
    <submittedName>
        <fullName evidence="2">Uncharacterized protein</fullName>
    </submittedName>
</protein>
<organism evidence="2 3">
    <name type="scientific">Emericella nidulans (strain FGSC A4 / ATCC 38163 / CBS 112.46 / NRRL 194 / M139)</name>
    <name type="common">Aspergillus nidulans</name>
    <dbReference type="NCBI Taxonomy" id="227321"/>
    <lineage>
        <taxon>Eukaryota</taxon>
        <taxon>Fungi</taxon>
        <taxon>Dikarya</taxon>
        <taxon>Ascomycota</taxon>
        <taxon>Pezizomycotina</taxon>
        <taxon>Eurotiomycetes</taxon>
        <taxon>Eurotiomycetidae</taxon>
        <taxon>Eurotiales</taxon>
        <taxon>Aspergillaceae</taxon>
        <taxon>Aspergillus</taxon>
        <taxon>Aspergillus subgen. Nidulantes</taxon>
    </lineage>
</organism>